<comment type="caution">
    <text evidence="2">The sequence shown here is derived from an EMBL/GenBank/DDBJ whole genome shotgun (WGS) entry which is preliminary data.</text>
</comment>
<dbReference type="SUPFAM" id="SSF51182">
    <property type="entry name" value="RmlC-like cupins"/>
    <property type="match status" value="1"/>
</dbReference>
<dbReference type="InterPro" id="IPR011051">
    <property type="entry name" value="RmlC_Cupin_sf"/>
</dbReference>
<dbReference type="InterPro" id="IPR014710">
    <property type="entry name" value="RmlC-like_jellyroll"/>
</dbReference>
<evidence type="ECO:0000259" key="1">
    <source>
        <dbReference type="Pfam" id="PF07883"/>
    </source>
</evidence>
<dbReference type="Proteomes" id="UP000003240">
    <property type="component" value="Unassembled WGS sequence"/>
</dbReference>
<evidence type="ECO:0000313" key="3">
    <source>
        <dbReference type="Proteomes" id="UP000003240"/>
    </source>
</evidence>
<organism evidence="2 3">
    <name type="scientific">Acetonema longum DSM 6540</name>
    <dbReference type="NCBI Taxonomy" id="1009370"/>
    <lineage>
        <taxon>Bacteria</taxon>
        <taxon>Bacillati</taxon>
        <taxon>Bacillota</taxon>
        <taxon>Negativicutes</taxon>
        <taxon>Acetonemataceae</taxon>
        <taxon>Acetonema</taxon>
    </lineage>
</organism>
<dbReference type="CDD" id="cd02222">
    <property type="entry name" value="cupin_TM1459-like"/>
    <property type="match status" value="1"/>
</dbReference>
<gene>
    <name evidence="2" type="ORF">ALO_07428</name>
</gene>
<dbReference type="Gene3D" id="2.60.120.10">
    <property type="entry name" value="Jelly Rolls"/>
    <property type="match status" value="1"/>
</dbReference>
<dbReference type="EMBL" id="AFGF01000053">
    <property type="protein sequence ID" value="EGO64623.1"/>
    <property type="molecule type" value="Genomic_DNA"/>
</dbReference>
<protein>
    <submittedName>
        <fullName evidence="2">Cupin 2 conserved barrel domain-containing protein</fullName>
    </submittedName>
</protein>
<sequence length="148" mass="16680">MLIRHTGDCRWEGVSLLKYKEEEGQGSLFRDISRQVLVDGLADLPCQLRYFEVAAGGHSTLERHQHAHLVVIFRGGGDILLEDQVFPVREKDVVTIPPQTLHQLRATKDVPLGFLCLVNVERDKPVCPSEEDLKVLRQNPSVAAFIRS</sequence>
<dbReference type="STRING" id="1009370.ALO_07428"/>
<dbReference type="InterPro" id="IPR013096">
    <property type="entry name" value="Cupin_2"/>
</dbReference>
<dbReference type="OrthoDB" id="1551122at2"/>
<proteinExistence type="predicted"/>
<dbReference type="Pfam" id="PF07883">
    <property type="entry name" value="Cupin_2"/>
    <property type="match status" value="1"/>
</dbReference>
<reference evidence="2 3" key="1">
    <citation type="journal article" date="2011" name="EMBO J.">
        <title>Structural diversity of bacterial flagellar motors.</title>
        <authorList>
            <person name="Chen S."/>
            <person name="Beeby M."/>
            <person name="Murphy G.E."/>
            <person name="Leadbetter J.R."/>
            <person name="Hendrixson D.R."/>
            <person name="Briegel A."/>
            <person name="Li Z."/>
            <person name="Shi J."/>
            <person name="Tocheva E.I."/>
            <person name="Muller A."/>
            <person name="Dobro M.J."/>
            <person name="Jensen G.J."/>
        </authorList>
    </citation>
    <scope>NUCLEOTIDE SEQUENCE [LARGE SCALE GENOMIC DNA]</scope>
    <source>
        <strain evidence="2 3">DSM 6540</strain>
    </source>
</reference>
<keyword evidence="3" id="KW-1185">Reference proteome</keyword>
<dbReference type="RefSeq" id="WP_004094223.1">
    <property type="nucleotide sequence ID" value="NZ_AFGF01000053.1"/>
</dbReference>
<feature type="domain" description="Cupin type-2" evidence="1">
    <location>
        <begin position="50"/>
        <end position="117"/>
    </location>
</feature>
<name>F7NHE0_9FIRM</name>
<dbReference type="AlphaFoldDB" id="F7NHE0"/>
<dbReference type="eggNOG" id="COG0662">
    <property type="taxonomic scope" value="Bacteria"/>
</dbReference>
<evidence type="ECO:0000313" key="2">
    <source>
        <dbReference type="EMBL" id="EGO64623.1"/>
    </source>
</evidence>
<accession>F7NHE0</accession>